<organism evidence="2 3">
    <name type="scientific">Vigna unguiculata</name>
    <name type="common">Cowpea</name>
    <dbReference type="NCBI Taxonomy" id="3917"/>
    <lineage>
        <taxon>Eukaryota</taxon>
        <taxon>Viridiplantae</taxon>
        <taxon>Streptophyta</taxon>
        <taxon>Embryophyta</taxon>
        <taxon>Tracheophyta</taxon>
        <taxon>Spermatophyta</taxon>
        <taxon>Magnoliopsida</taxon>
        <taxon>eudicotyledons</taxon>
        <taxon>Gunneridae</taxon>
        <taxon>Pentapetalae</taxon>
        <taxon>rosids</taxon>
        <taxon>fabids</taxon>
        <taxon>Fabales</taxon>
        <taxon>Fabaceae</taxon>
        <taxon>Papilionoideae</taxon>
        <taxon>50 kb inversion clade</taxon>
        <taxon>NPAAA clade</taxon>
        <taxon>indigoferoid/millettioid clade</taxon>
        <taxon>Phaseoleae</taxon>
        <taxon>Vigna</taxon>
    </lineage>
</organism>
<feature type="region of interest" description="Disordered" evidence="1">
    <location>
        <begin position="1"/>
        <end position="79"/>
    </location>
</feature>
<feature type="compositionally biased region" description="Basic and acidic residues" evidence="1">
    <location>
        <begin position="30"/>
        <end position="39"/>
    </location>
</feature>
<feature type="compositionally biased region" description="Low complexity" evidence="1">
    <location>
        <begin position="8"/>
        <end position="22"/>
    </location>
</feature>
<dbReference type="EMBL" id="CP039354">
    <property type="protein sequence ID" value="QCE09947.1"/>
    <property type="molecule type" value="Genomic_DNA"/>
</dbReference>
<evidence type="ECO:0000313" key="3">
    <source>
        <dbReference type="Proteomes" id="UP000501690"/>
    </source>
</evidence>
<proteinExistence type="predicted"/>
<protein>
    <submittedName>
        <fullName evidence="2">Uncharacterized protein</fullName>
    </submittedName>
</protein>
<keyword evidence="3" id="KW-1185">Reference proteome</keyword>
<evidence type="ECO:0000256" key="1">
    <source>
        <dbReference type="SAM" id="MobiDB-lite"/>
    </source>
</evidence>
<dbReference type="Proteomes" id="UP000501690">
    <property type="component" value="Linkage Group LG10"/>
</dbReference>
<gene>
    <name evidence="2" type="ORF">DEO72_LG10g1170</name>
</gene>
<sequence>MEFLQVPATSAAYATTTRPTAGARRHCRRQRELVFETRETGASSSSRNHMTSPIPFAAARPCPPETTVSDSSRRANHRD</sequence>
<evidence type="ECO:0000313" key="2">
    <source>
        <dbReference type="EMBL" id="QCE09947.1"/>
    </source>
</evidence>
<dbReference type="AlphaFoldDB" id="A0A4D6NDJ6"/>
<accession>A0A4D6NDJ6</accession>
<feature type="compositionally biased region" description="Polar residues" evidence="1">
    <location>
        <begin position="40"/>
        <end position="51"/>
    </location>
</feature>
<reference evidence="2 3" key="1">
    <citation type="submission" date="2019-04" db="EMBL/GenBank/DDBJ databases">
        <title>An improved genome assembly and genetic linkage map for asparagus bean, Vigna unguiculata ssp. sesquipedialis.</title>
        <authorList>
            <person name="Xia Q."/>
            <person name="Zhang R."/>
            <person name="Dong Y."/>
        </authorList>
    </citation>
    <scope>NUCLEOTIDE SEQUENCE [LARGE SCALE GENOMIC DNA]</scope>
    <source>
        <tissue evidence="2">Leaf</tissue>
    </source>
</reference>
<name>A0A4D6NDJ6_VIGUN</name>